<feature type="domain" description="BAR" evidence="1">
    <location>
        <begin position="40"/>
        <end position="214"/>
    </location>
</feature>
<dbReference type="Pfam" id="PF03114">
    <property type="entry name" value="BAR"/>
    <property type="match status" value="1"/>
</dbReference>
<keyword evidence="2" id="KW-1185">Reference proteome</keyword>
<evidence type="ECO:0000313" key="2">
    <source>
        <dbReference type="Proteomes" id="UP000887540"/>
    </source>
</evidence>
<dbReference type="Gene3D" id="1.20.1270.60">
    <property type="entry name" value="Arfaptin homology (AH) domain/BAR domain"/>
    <property type="match status" value="1"/>
</dbReference>
<dbReference type="AlphaFoldDB" id="A0A914E5B0"/>
<name>A0A914E5B0_9BILA</name>
<dbReference type="InterPro" id="IPR004148">
    <property type="entry name" value="BAR_dom"/>
</dbReference>
<dbReference type="GO" id="GO:0005737">
    <property type="term" value="C:cytoplasm"/>
    <property type="evidence" value="ECO:0007669"/>
    <property type="project" value="InterPro"/>
</dbReference>
<reference evidence="3" key="1">
    <citation type="submission" date="2022-11" db="UniProtKB">
        <authorList>
            <consortium name="WormBaseParasite"/>
        </authorList>
    </citation>
    <scope>IDENTIFICATION</scope>
</reference>
<protein>
    <submittedName>
        <fullName evidence="3">BAR domain-containing protein</fullName>
    </submittedName>
</protein>
<organism evidence="2 3">
    <name type="scientific">Acrobeloides nanus</name>
    <dbReference type="NCBI Taxonomy" id="290746"/>
    <lineage>
        <taxon>Eukaryota</taxon>
        <taxon>Metazoa</taxon>
        <taxon>Ecdysozoa</taxon>
        <taxon>Nematoda</taxon>
        <taxon>Chromadorea</taxon>
        <taxon>Rhabditida</taxon>
        <taxon>Tylenchina</taxon>
        <taxon>Cephalobomorpha</taxon>
        <taxon>Cephaloboidea</taxon>
        <taxon>Cephalobidae</taxon>
        <taxon>Acrobeloides</taxon>
    </lineage>
</organism>
<proteinExistence type="predicted"/>
<dbReference type="WBParaSite" id="ACRNAN_scaffold5781.g28136.t1">
    <property type="protein sequence ID" value="ACRNAN_scaffold5781.g28136.t1"/>
    <property type="gene ID" value="ACRNAN_scaffold5781.g28136"/>
</dbReference>
<dbReference type="Proteomes" id="UP000887540">
    <property type="component" value="Unplaced"/>
</dbReference>
<evidence type="ECO:0000259" key="1">
    <source>
        <dbReference type="Pfam" id="PF03114"/>
    </source>
</evidence>
<dbReference type="SUPFAM" id="SSF103657">
    <property type="entry name" value="BAR/IMD domain-like"/>
    <property type="match status" value="1"/>
</dbReference>
<dbReference type="InterPro" id="IPR027267">
    <property type="entry name" value="AH/BAR_dom_sf"/>
</dbReference>
<accession>A0A914E5B0</accession>
<sequence length="216" mass="25289">MAWSVFKQKLRELMRKEQVTSIPAEIECQMKYIESSKEHITAIDISVEKMIYPWNKSGSNNSEGIADTTGTMGRKIEKFKAGRTLVACSESHKYIGKLERKAHEDIRKFVHKEFCQAWINGDYSRLSKISKNVKDSRVNYDARKADYNKKQTEENELRKKRAEDTFIKYAEEAATAFAHLPALQKRQVEMMKQFLKRMKDHYDQCYAALKTTIQKM</sequence>
<evidence type="ECO:0000313" key="3">
    <source>
        <dbReference type="WBParaSite" id="ACRNAN_scaffold5781.g28136.t1"/>
    </source>
</evidence>